<keyword evidence="6" id="KW-0067">ATP-binding</keyword>
<evidence type="ECO:0000256" key="2">
    <source>
        <dbReference type="ARBA" id="ARBA00022729"/>
    </source>
</evidence>
<evidence type="ECO:0000256" key="8">
    <source>
        <dbReference type="SAM" id="MobiDB-lite"/>
    </source>
</evidence>
<gene>
    <name evidence="10" type="ORF">SAMN02745121_04016</name>
</gene>
<feature type="region of interest" description="Disordered" evidence="8">
    <location>
        <begin position="1"/>
        <end position="31"/>
    </location>
</feature>
<dbReference type="PROSITE" id="PS50011">
    <property type="entry name" value="PROTEIN_KINASE_DOM"/>
    <property type="match status" value="1"/>
</dbReference>
<dbReference type="SUPFAM" id="SSF50985">
    <property type="entry name" value="RCC1/BLIP-II"/>
    <property type="match status" value="1"/>
</dbReference>
<keyword evidence="11" id="KW-1185">Reference proteome</keyword>
<dbReference type="InterPro" id="IPR000719">
    <property type="entry name" value="Prot_kinase_dom"/>
</dbReference>
<dbReference type="PANTHER" id="PTHR43289">
    <property type="entry name" value="MITOGEN-ACTIVATED PROTEIN KINASE KINASE KINASE 20-RELATED"/>
    <property type="match status" value="1"/>
</dbReference>
<proteinExistence type="predicted"/>
<feature type="region of interest" description="Disordered" evidence="8">
    <location>
        <begin position="579"/>
        <end position="598"/>
    </location>
</feature>
<dbReference type="Pfam" id="PF00415">
    <property type="entry name" value="RCC1"/>
    <property type="match status" value="1"/>
</dbReference>
<dbReference type="SMART" id="SM00220">
    <property type="entry name" value="S_TKc"/>
    <property type="match status" value="1"/>
</dbReference>
<dbReference type="NCBIfam" id="TIGR02232">
    <property type="entry name" value="myxo_disulf_rpt"/>
    <property type="match status" value="1"/>
</dbReference>
<dbReference type="InterPro" id="IPR000408">
    <property type="entry name" value="Reg_chr_condens"/>
</dbReference>
<keyword evidence="1" id="KW-0808">Transferase</keyword>
<dbReference type="RefSeq" id="WP_096332918.1">
    <property type="nucleotide sequence ID" value="NZ_FOMX01000012.1"/>
</dbReference>
<dbReference type="PROSITE" id="PS50012">
    <property type="entry name" value="RCC1_3"/>
    <property type="match status" value="3"/>
</dbReference>
<keyword evidence="5" id="KW-0418">Kinase</keyword>
<dbReference type="CDD" id="cd14014">
    <property type="entry name" value="STKc_PknB_like"/>
    <property type="match status" value="1"/>
</dbReference>
<evidence type="ECO:0000256" key="3">
    <source>
        <dbReference type="ARBA" id="ARBA00022737"/>
    </source>
</evidence>
<dbReference type="OrthoDB" id="9801841at2"/>
<dbReference type="GO" id="GO:0005524">
    <property type="term" value="F:ATP binding"/>
    <property type="evidence" value="ECO:0007669"/>
    <property type="project" value="UniProtKB-KW"/>
</dbReference>
<protein>
    <submittedName>
        <fullName evidence="10">Myxococcus cysteine-rich repeat-containing protein</fullName>
    </submittedName>
</protein>
<feature type="domain" description="Protein kinase" evidence="9">
    <location>
        <begin position="64"/>
        <end position="331"/>
    </location>
</feature>
<evidence type="ECO:0000256" key="4">
    <source>
        <dbReference type="ARBA" id="ARBA00022741"/>
    </source>
</evidence>
<dbReference type="InterPro" id="IPR011009">
    <property type="entry name" value="Kinase-like_dom_sf"/>
</dbReference>
<dbReference type="Pfam" id="PF13540">
    <property type="entry name" value="RCC1_2"/>
    <property type="match status" value="2"/>
</dbReference>
<evidence type="ECO:0000259" key="9">
    <source>
        <dbReference type="PROSITE" id="PS50011"/>
    </source>
</evidence>
<evidence type="ECO:0000256" key="1">
    <source>
        <dbReference type="ARBA" id="ARBA00022679"/>
    </source>
</evidence>
<evidence type="ECO:0000313" key="11">
    <source>
        <dbReference type="Proteomes" id="UP000199400"/>
    </source>
</evidence>
<accession>A0A1I2A0F4</accession>
<dbReference type="SUPFAM" id="SSF56112">
    <property type="entry name" value="Protein kinase-like (PK-like)"/>
    <property type="match status" value="1"/>
</dbReference>
<evidence type="ECO:0000256" key="7">
    <source>
        <dbReference type="ARBA" id="ARBA00023157"/>
    </source>
</evidence>
<reference evidence="11" key="1">
    <citation type="submission" date="2016-10" db="EMBL/GenBank/DDBJ databases">
        <authorList>
            <person name="Varghese N."/>
            <person name="Submissions S."/>
        </authorList>
    </citation>
    <scope>NUCLEOTIDE SEQUENCE [LARGE SCALE GENOMIC DNA]</scope>
    <source>
        <strain evidence="11">ATCC 25963</strain>
    </source>
</reference>
<keyword evidence="2" id="KW-0732">Signal</keyword>
<dbReference type="PANTHER" id="PTHR43289:SF6">
    <property type="entry name" value="SERINE_THREONINE-PROTEIN KINASE NEKL-3"/>
    <property type="match status" value="1"/>
</dbReference>
<dbReference type="EMBL" id="FOMX01000012">
    <property type="protein sequence ID" value="SFE36220.1"/>
    <property type="molecule type" value="Genomic_DNA"/>
</dbReference>
<evidence type="ECO:0000256" key="5">
    <source>
        <dbReference type="ARBA" id="ARBA00022777"/>
    </source>
</evidence>
<feature type="region of interest" description="Disordered" evidence="8">
    <location>
        <begin position="367"/>
        <end position="386"/>
    </location>
</feature>
<keyword evidence="3" id="KW-0677">Repeat</keyword>
<dbReference type="InterPro" id="IPR008271">
    <property type="entry name" value="Ser/Thr_kinase_AS"/>
</dbReference>
<name>A0A1I2A0F4_9BACT</name>
<dbReference type="GO" id="GO:0004674">
    <property type="term" value="F:protein serine/threonine kinase activity"/>
    <property type="evidence" value="ECO:0007669"/>
    <property type="project" value="TreeGrafter"/>
</dbReference>
<dbReference type="Pfam" id="PF00069">
    <property type="entry name" value="Pkinase"/>
    <property type="match status" value="1"/>
</dbReference>
<dbReference type="Proteomes" id="UP000199400">
    <property type="component" value="Unassembled WGS sequence"/>
</dbReference>
<dbReference type="Gene3D" id="1.10.510.10">
    <property type="entry name" value="Transferase(Phosphotransferase) domain 1"/>
    <property type="match status" value="1"/>
</dbReference>
<keyword evidence="7" id="KW-1015">Disulfide bond</keyword>
<dbReference type="PROSITE" id="PS00108">
    <property type="entry name" value="PROTEIN_KINASE_ST"/>
    <property type="match status" value="1"/>
</dbReference>
<sequence>MSSTMSDPSTWRDPAEDASAALPAREAPEGSQVDGWCAELVERVRPGGFAPAPARETATIAGRYRLLHRLGRGGVGEIWCAEHVGLRKEVAVKLLRDELAADPLVRRRFLREGRLAAAVRHPGVVDIHDVGETEDGLVYLVMERLAGRTLSEEVEWSGPLPWSRARAVLIQLAEALVCAHERGVVHRDLKPSNVMVGTRDDGSDRCKLIDFGMARGLLRVDESTELTRTGVVIGSPAYMSPEQFRGEEADARSDVYSLGCVAYFVLTGQRPFPGATPAELMYQHLMLPLPRVRGLGLPARAEAELRRWLDRACHKRPEQRFAGMAVMLAALREIGGRSPSRRRAAPLAGTIVLMMGFGVAAFEVSRRDVDHSEPPPPTSALERGEDGERLAVLAAPRCGDGRVDADEQCDDGNTAPADGCEADCSDSEVVDLRAGNSYTCALTRSGHVRCWGRQGAHLAQPDHVGHIGDDERPCDVPPIDLGPRRARQIGLEFLAPHVCAVLDDDTARCWGGDESEQLGLGPGVTHWGDAYDEVPARLPPLALPPVRTITANESSTCALAGADPERPGVYCWGSNSHGQLGRGDTEPRAEPPAEPIDLGDVGVRELSLGISNVCARLDDGAVRCWGGNRNLQLGTGWPVNRYAGDGVGDGTRGRTPNTPELDVEGLAGFEVAAVRMNGGWACVLSVAGEVRCWGGNDDGALGERFDRIAACDEGSHGVGCLVPRPLRAVELGDLDGARVVDLRMGRKRACVLDDAGRVRCWGWGIRGSLGYGPGLRDTTGHWSIGHHLTPAEAYAAMGNGGVVDVGDLDHDGQIDPVVKIALGYSHTCVLAVDGTVRCWGSNSEGQLGYGTTEDIGDDETPGDYYAAHECGAVPVFAGPGC</sequence>
<dbReference type="InterPro" id="IPR009091">
    <property type="entry name" value="RCC1/BLIP-II"/>
</dbReference>
<dbReference type="Gene3D" id="3.30.200.20">
    <property type="entry name" value="Phosphorylase Kinase, domain 1"/>
    <property type="match status" value="1"/>
</dbReference>
<dbReference type="STRING" id="54.SAMN02745121_04016"/>
<organism evidence="10 11">
    <name type="scientific">Nannocystis exedens</name>
    <dbReference type="NCBI Taxonomy" id="54"/>
    <lineage>
        <taxon>Bacteria</taxon>
        <taxon>Pseudomonadati</taxon>
        <taxon>Myxococcota</taxon>
        <taxon>Polyangia</taxon>
        <taxon>Nannocystales</taxon>
        <taxon>Nannocystaceae</taxon>
        <taxon>Nannocystis</taxon>
    </lineage>
</organism>
<keyword evidence="4" id="KW-0547">Nucleotide-binding</keyword>
<evidence type="ECO:0000313" key="10">
    <source>
        <dbReference type="EMBL" id="SFE36220.1"/>
    </source>
</evidence>
<evidence type="ECO:0000256" key="6">
    <source>
        <dbReference type="ARBA" id="ARBA00022840"/>
    </source>
</evidence>
<dbReference type="Gene3D" id="2.130.10.30">
    <property type="entry name" value="Regulator of chromosome condensation 1/beta-lactamase-inhibitor protein II"/>
    <property type="match status" value="2"/>
</dbReference>
<dbReference type="InterPro" id="IPR011936">
    <property type="entry name" value="Myxo_disulph_rpt"/>
</dbReference>
<dbReference type="Pfam" id="PF13948">
    <property type="entry name" value="DUF4215"/>
    <property type="match status" value="1"/>
</dbReference>
<dbReference type="AlphaFoldDB" id="A0A1I2A0F4"/>